<sequence length="68" mass="7802">MMHSCCTADHQPHKNDAQFSGESGSAPSETSIELLVQNCCRTLWRIEMGQRCDRKVHRTTQNVEKFVH</sequence>
<accession>A0A0V1H2Y9</accession>
<feature type="region of interest" description="Disordered" evidence="1">
    <location>
        <begin position="1"/>
        <end position="27"/>
    </location>
</feature>
<protein>
    <submittedName>
        <fullName evidence="2">Uncharacterized protein</fullName>
    </submittedName>
</protein>
<feature type="compositionally biased region" description="Polar residues" evidence="1">
    <location>
        <begin position="17"/>
        <end position="27"/>
    </location>
</feature>
<reference evidence="2 3" key="1">
    <citation type="submission" date="2015-01" db="EMBL/GenBank/DDBJ databases">
        <title>Evolution of Trichinella species and genotypes.</title>
        <authorList>
            <person name="Korhonen P.K."/>
            <person name="Edoardo P."/>
            <person name="Giuseppe L.R."/>
            <person name="Gasser R.B."/>
        </authorList>
    </citation>
    <scope>NUCLEOTIDE SEQUENCE [LARGE SCALE GENOMIC DNA]</scope>
    <source>
        <strain evidence="2">ISS588</strain>
    </source>
</reference>
<evidence type="ECO:0000256" key="1">
    <source>
        <dbReference type="SAM" id="MobiDB-lite"/>
    </source>
</evidence>
<evidence type="ECO:0000313" key="2">
    <source>
        <dbReference type="EMBL" id="KRZ04581.1"/>
    </source>
</evidence>
<name>A0A0V1H2Y9_TRIPS</name>
<dbReference type="AlphaFoldDB" id="A0A0V1H2Y9"/>
<dbReference type="Proteomes" id="UP000054805">
    <property type="component" value="Unassembled WGS sequence"/>
</dbReference>
<proteinExistence type="predicted"/>
<organism evidence="2 3">
    <name type="scientific">Trichinella pseudospiralis</name>
    <name type="common">Parasitic roundworm</name>
    <dbReference type="NCBI Taxonomy" id="6337"/>
    <lineage>
        <taxon>Eukaryota</taxon>
        <taxon>Metazoa</taxon>
        <taxon>Ecdysozoa</taxon>
        <taxon>Nematoda</taxon>
        <taxon>Enoplea</taxon>
        <taxon>Dorylaimia</taxon>
        <taxon>Trichinellida</taxon>
        <taxon>Trichinellidae</taxon>
        <taxon>Trichinella</taxon>
    </lineage>
</organism>
<comment type="caution">
    <text evidence="2">The sequence shown here is derived from an EMBL/GenBank/DDBJ whole genome shotgun (WGS) entry which is preliminary data.</text>
</comment>
<dbReference type="EMBL" id="JYDS01000491">
    <property type="protein sequence ID" value="KRZ04581.1"/>
    <property type="molecule type" value="Genomic_DNA"/>
</dbReference>
<keyword evidence="3" id="KW-1185">Reference proteome</keyword>
<gene>
    <name evidence="2" type="ORF">T4B_8001</name>
</gene>
<evidence type="ECO:0000313" key="3">
    <source>
        <dbReference type="Proteomes" id="UP000054805"/>
    </source>
</evidence>